<keyword evidence="3" id="KW-1185">Reference proteome</keyword>
<evidence type="ECO:0000313" key="2">
    <source>
        <dbReference type="EMBL" id="MCC0094405.1"/>
    </source>
</evidence>
<sequence>MKLPILKRTAWAATATALLTMFGTTPAGAADDAWQKVGDDFQGGVSGIAFEDRTADGAGVHALVVHDNKRTGQKRLSRITHRQGSDDISPIAWDGPEPSDLEAIEAVPRMPSEYLALASRGIVYRLKVVGGTATVVDYAPLPAIGEGDDFESFALVSQNGNLAALWADRGAGANRPATLHAAPLTFASWGQPQFGSVTHRAYRAAYPNDGATRHISDISVTDSGRIIVSSAADAGDDGPFDSAVSEAGRVTVSPAGRVRITLAASPAVLGTFPQYKIEAVECLAGSTDALLGTDDENFGGFVRTAPFCGT</sequence>
<feature type="signal peptide" evidence="1">
    <location>
        <begin position="1"/>
        <end position="29"/>
    </location>
</feature>
<organism evidence="2 3">
    <name type="scientific">Streptomyces flavotricini</name>
    <dbReference type="NCBI Taxonomy" id="66888"/>
    <lineage>
        <taxon>Bacteria</taxon>
        <taxon>Bacillati</taxon>
        <taxon>Actinomycetota</taxon>
        <taxon>Actinomycetes</taxon>
        <taxon>Kitasatosporales</taxon>
        <taxon>Streptomycetaceae</taxon>
        <taxon>Streptomyces</taxon>
    </lineage>
</organism>
<evidence type="ECO:0000313" key="3">
    <source>
        <dbReference type="Proteomes" id="UP001520654"/>
    </source>
</evidence>
<feature type="chain" id="PRO_5046387166" evidence="1">
    <location>
        <begin position="30"/>
        <end position="310"/>
    </location>
</feature>
<keyword evidence="1" id="KW-0732">Signal</keyword>
<dbReference type="EMBL" id="JAINUL010000001">
    <property type="protein sequence ID" value="MCC0094405.1"/>
    <property type="molecule type" value="Genomic_DNA"/>
</dbReference>
<comment type="caution">
    <text evidence="2">The sequence shown here is derived from an EMBL/GenBank/DDBJ whole genome shotgun (WGS) entry which is preliminary data.</text>
</comment>
<proteinExistence type="predicted"/>
<protein>
    <submittedName>
        <fullName evidence="2">Uncharacterized protein</fullName>
    </submittedName>
</protein>
<reference evidence="2 3" key="1">
    <citation type="submission" date="2021-08" db="EMBL/GenBank/DDBJ databases">
        <title>Genomic Architecture of Streptomyces flavotricini NGL1 and Streptomyces erythrochromogenes HMS4 With Differential Plant Beneficial attributes and laccase production capabilities.</title>
        <authorList>
            <person name="Salwan R."/>
            <person name="Kaur R."/>
            <person name="Sharma V."/>
        </authorList>
    </citation>
    <scope>NUCLEOTIDE SEQUENCE [LARGE SCALE GENOMIC DNA]</scope>
    <source>
        <strain evidence="2 3">NGL1</strain>
    </source>
</reference>
<evidence type="ECO:0000256" key="1">
    <source>
        <dbReference type="SAM" id="SignalP"/>
    </source>
</evidence>
<dbReference type="Proteomes" id="UP001520654">
    <property type="component" value="Unassembled WGS sequence"/>
</dbReference>
<accession>A0ABS8E000</accession>
<name>A0ABS8E000_9ACTN</name>
<gene>
    <name evidence="2" type="ORF">K7B10_06300</name>
</gene>